<protein>
    <submittedName>
        <fullName evidence="3">Helix-turn-helix domain-containing protein</fullName>
    </submittedName>
</protein>
<dbReference type="Gene3D" id="1.10.1660.10">
    <property type="match status" value="1"/>
</dbReference>
<dbReference type="SUPFAM" id="SSF46955">
    <property type="entry name" value="Putative DNA-binding domain"/>
    <property type="match status" value="1"/>
</dbReference>
<proteinExistence type="predicted"/>
<name>A0ABU7KSC1_9ACTN</name>
<organism evidence="3 4">
    <name type="scientific">Nocardiopsis tropica</name>
    <dbReference type="NCBI Taxonomy" id="109330"/>
    <lineage>
        <taxon>Bacteria</taxon>
        <taxon>Bacillati</taxon>
        <taxon>Actinomycetota</taxon>
        <taxon>Actinomycetes</taxon>
        <taxon>Streptosporangiales</taxon>
        <taxon>Nocardiopsidaceae</taxon>
        <taxon>Nocardiopsis</taxon>
    </lineage>
</organism>
<dbReference type="InterPro" id="IPR010093">
    <property type="entry name" value="SinI_DNA-bd"/>
</dbReference>
<gene>
    <name evidence="3" type="ORF">Q8A49_15805</name>
</gene>
<dbReference type="Proteomes" id="UP001348641">
    <property type="component" value="Unassembled WGS sequence"/>
</dbReference>
<sequence>MDQQYYSVDQVAELLDLHVKTVRAYIRDGRLRATRIGKQYRVRRQDLEEFTGGPLPRPEAPAAGSGRTAEASTVVRVDGIGPDDASRLTTLVTSSLFGAPGGAAKVHVQAVHDRERASLKVVVLGDLSATAAVLELIDVMVNEERG</sequence>
<comment type="caution">
    <text evidence="3">The sequence shown here is derived from an EMBL/GenBank/DDBJ whole genome shotgun (WGS) entry which is preliminary data.</text>
</comment>
<evidence type="ECO:0000313" key="4">
    <source>
        <dbReference type="Proteomes" id="UP001348641"/>
    </source>
</evidence>
<reference evidence="3 4" key="1">
    <citation type="submission" date="2023-07" db="EMBL/GenBank/DDBJ databases">
        <authorList>
            <person name="Girao M."/>
            <person name="Carvalho M.F."/>
        </authorList>
    </citation>
    <scope>NUCLEOTIDE SEQUENCE [LARGE SCALE GENOMIC DNA]</scope>
    <source>
        <strain evidence="3 4">66/93</strain>
    </source>
</reference>
<dbReference type="RefSeq" id="WP_267950088.1">
    <property type="nucleotide sequence ID" value="NZ_BAAAJA010000041.1"/>
</dbReference>
<accession>A0ABU7KSC1</accession>
<dbReference type="NCBIfam" id="TIGR01764">
    <property type="entry name" value="excise"/>
    <property type="match status" value="1"/>
</dbReference>
<dbReference type="InterPro" id="IPR041657">
    <property type="entry name" value="HTH_17"/>
</dbReference>
<dbReference type="Pfam" id="PF12728">
    <property type="entry name" value="HTH_17"/>
    <property type="match status" value="1"/>
</dbReference>
<evidence type="ECO:0000313" key="3">
    <source>
        <dbReference type="EMBL" id="MEE2051967.1"/>
    </source>
</evidence>
<evidence type="ECO:0000259" key="2">
    <source>
        <dbReference type="Pfam" id="PF12728"/>
    </source>
</evidence>
<feature type="region of interest" description="Disordered" evidence="1">
    <location>
        <begin position="47"/>
        <end position="82"/>
    </location>
</feature>
<evidence type="ECO:0000256" key="1">
    <source>
        <dbReference type="SAM" id="MobiDB-lite"/>
    </source>
</evidence>
<dbReference type="EMBL" id="JAUUCC010000037">
    <property type="protein sequence ID" value="MEE2051967.1"/>
    <property type="molecule type" value="Genomic_DNA"/>
</dbReference>
<dbReference type="InterPro" id="IPR009061">
    <property type="entry name" value="DNA-bd_dom_put_sf"/>
</dbReference>
<feature type="domain" description="Helix-turn-helix" evidence="2">
    <location>
        <begin position="5"/>
        <end position="50"/>
    </location>
</feature>